<organism evidence="1 2">
    <name type="scientific">Leucobacter komagatae</name>
    <dbReference type="NCBI Taxonomy" id="55969"/>
    <lineage>
        <taxon>Bacteria</taxon>
        <taxon>Bacillati</taxon>
        <taxon>Actinomycetota</taxon>
        <taxon>Actinomycetes</taxon>
        <taxon>Micrococcales</taxon>
        <taxon>Microbacteriaceae</taxon>
        <taxon>Leucobacter</taxon>
    </lineage>
</organism>
<comment type="caution">
    <text evidence="1">The sequence shown here is derived from an EMBL/GenBank/DDBJ whole genome shotgun (WGS) entry which is preliminary data.</text>
</comment>
<keyword evidence="2" id="KW-1185">Reference proteome</keyword>
<evidence type="ECO:0000313" key="1">
    <source>
        <dbReference type="EMBL" id="TQL40521.1"/>
    </source>
</evidence>
<dbReference type="EMBL" id="VFON01000002">
    <property type="protein sequence ID" value="TQL40521.1"/>
    <property type="molecule type" value="Genomic_DNA"/>
</dbReference>
<dbReference type="AlphaFoldDB" id="A0A542XXG7"/>
<dbReference type="Pfam" id="PF12893">
    <property type="entry name" value="Lumazine_bd_2"/>
    <property type="match status" value="1"/>
</dbReference>
<evidence type="ECO:0000313" key="2">
    <source>
        <dbReference type="Proteomes" id="UP000319094"/>
    </source>
</evidence>
<dbReference type="RefSeq" id="WP_246055985.1">
    <property type="nucleotide sequence ID" value="NZ_BAAAUY010000023.1"/>
</dbReference>
<protein>
    <submittedName>
        <fullName evidence="1">Putative lumazine-binding protein</fullName>
    </submittedName>
</protein>
<name>A0A542XXG7_9MICO</name>
<sequence>MTMEQHSPEAAVREAIELYVAGVRANDPETVKRAFSDDAVMWGYLGSTYVTQSGPSFADEVVATAPPEDPQYRYEIHSVEVHGGIASAVLEEQAYLGANFRNQFGLVLIEGVWRITSKVFTTT</sequence>
<proteinExistence type="predicted"/>
<gene>
    <name evidence="1" type="ORF">FB468_3042</name>
</gene>
<reference evidence="1 2" key="1">
    <citation type="submission" date="2019-06" db="EMBL/GenBank/DDBJ databases">
        <title>Sequencing the genomes of 1000 actinobacteria strains.</title>
        <authorList>
            <person name="Klenk H.-P."/>
        </authorList>
    </citation>
    <scope>NUCLEOTIDE SEQUENCE [LARGE SCALE GENOMIC DNA]</scope>
    <source>
        <strain evidence="1 2">DSM 8803</strain>
    </source>
</reference>
<accession>A0A542XXG7</accession>
<dbReference type="InterPro" id="IPR039437">
    <property type="entry name" value="FrzH/put_lumazine-bd"/>
</dbReference>
<dbReference type="SUPFAM" id="SSF54427">
    <property type="entry name" value="NTF2-like"/>
    <property type="match status" value="1"/>
</dbReference>
<dbReference type="InterPro" id="IPR032710">
    <property type="entry name" value="NTF2-like_dom_sf"/>
</dbReference>
<dbReference type="Proteomes" id="UP000319094">
    <property type="component" value="Unassembled WGS sequence"/>
</dbReference>
<dbReference type="Gene3D" id="3.10.450.50">
    <property type="match status" value="1"/>
</dbReference>